<dbReference type="Pfam" id="PF12804">
    <property type="entry name" value="NTP_transf_3"/>
    <property type="match status" value="1"/>
</dbReference>
<evidence type="ECO:0000256" key="1">
    <source>
        <dbReference type="ARBA" id="ARBA00022679"/>
    </source>
</evidence>
<evidence type="ECO:0000256" key="5">
    <source>
        <dbReference type="ARBA" id="ARBA00048247"/>
    </source>
</evidence>
<dbReference type="SUPFAM" id="SSF53448">
    <property type="entry name" value="Nucleotide-diphospho-sugar transferases"/>
    <property type="match status" value="1"/>
</dbReference>
<feature type="domain" description="Mannose-1-phosphate guanyltransferase C-terminal" evidence="8">
    <location>
        <begin position="229"/>
        <end position="315"/>
    </location>
</feature>
<dbReference type="SUPFAM" id="SSF51161">
    <property type="entry name" value="Trimeric LpxA-like enzymes"/>
    <property type="match status" value="1"/>
</dbReference>
<dbReference type="GO" id="GO:0019134">
    <property type="term" value="F:glucosamine-1-phosphate N-acetyltransferase activity"/>
    <property type="evidence" value="ECO:0007669"/>
    <property type="project" value="UniProtKB-EC"/>
</dbReference>
<dbReference type="AlphaFoldDB" id="A3MUV9"/>
<dbReference type="Gene3D" id="3.90.550.10">
    <property type="entry name" value="Spore Coat Polysaccharide Biosynthesis Protein SpsA, Chain A"/>
    <property type="match status" value="1"/>
</dbReference>
<evidence type="ECO:0000256" key="2">
    <source>
        <dbReference type="ARBA" id="ARBA00022695"/>
    </source>
</evidence>
<dbReference type="InterPro" id="IPR025877">
    <property type="entry name" value="MobA-like_NTP_Trfase"/>
</dbReference>
<reference evidence="9" key="1">
    <citation type="submission" date="2007-02" db="EMBL/GenBank/DDBJ databases">
        <title>Complete sequence of Pyrobaculum calidifontis JCM 11548.</title>
        <authorList>
            <consortium name="US DOE Joint Genome Institute"/>
            <person name="Copeland A."/>
            <person name="Lucas S."/>
            <person name="Lapidus A."/>
            <person name="Barry K."/>
            <person name="Glavina del Rio T."/>
            <person name="Dalin E."/>
            <person name="Tice H."/>
            <person name="Pitluck S."/>
            <person name="Chain P."/>
            <person name="Malfatti S."/>
            <person name="Shin M."/>
            <person name="Vergez L."/>
            <person name="Schmutz J."/>
            <person name="Larimer F."/>
            <person name="Land M."/>
            <person name="Hauser L."/>
            <person name="Kyrpides N."/>
            <person name="Mikhailova N."/>
            <person name="Cozen A.E."/>
            <person name="Fitz-Gibbon S.T."/>
            <person name="House C.H."/>
            <person name="Saltikov C."/>
            <person name="Lowe T.M."/>
            <person name="Richardson P."/>
        </authorList>
    </citation>
    <scope>NUCLEOTIDE SEQUENCE [LARGE SCALE GENOMIC DNA]</scope>
    <source>
        <strain evidence="9">JCM 11548</strain>
    </source>
</reference>
<accession>A3MUV9</accession>
<keyword evidence="1 9" id="KW-0808">Transferase</keyword>
<keyword evidence="4" id="KW-0012">Acyltransferase</keyword>
<dbReference type="GO" id="GO:0003977">
    <property type="term" value="F:UDP-N-acetylglucosamine diphosphorylase activity"/>
    <property type="evidence" value="ECO:0007669"/>
    <property type="project" value="UniProtKB-EC"/>
</dbReference>
<evidence type="ECO:0000256" key="6">
    <source>
        <dbReference type="ARBA" id="ARBA00048493"/>
    </source>
</evidence>
<sequence>MKIAPVVLAGGRPGVFEKITGGLPKTYVKIGGKRLFQYAADALLSLFGRVYVVAPHPVGGGYTYVEERGEGIEGALTSAEAYLGSESHVMFTYGDVYVESSAYRALVEATASMGADGAVLAVPRRITKGYGVLEARVGGLLAKVGGEGQWIFGGVALLPRDVVKKVASAALYEVLNEAAQLRKIAVVPWSGVWHDVNYPEDLLQLLEYTAPTYTRISSKARVSPTAVLEGPVVVEDGAEIDHYAVVKGPVYIGSGAFIGAHTLIRNYTDIEDEALVGSSAEVSHSLICEKATIGRASYISYSVVGPEAVVEPNTVTMSVLREGRDRLEPVEVRGRKFYKLGALIEAKARIPAGSVLRPGMGFI</sequence>
<dbReference type="Proteomes" id="UP000001431">
    <property type="component" value="Chromosome"/>
</dbReference>
<organism evidence="9 10">
    <name type="scientific">Pyrobaculum calidifontis (strain DSM 21063 / JCM 11548 / VA1)</name>
    <dbReference type="NCBI Taxonomy" id="410359"/>
    <lineage>
        <taxon>Archaea</taxon>
        <taxon>Thermoproteota</taxon>
        <taxon>Thermoprotei</taxon>
        <taxon>Thermoproteales</taxon>
        <taxon>Thermoproteaceae</taxon>
        <taxon>Pyrobaculum</taxon>
    </lineage>
</organism>
<evidence type="ECO:0000256" key="3">
    <source>
        <dbReference type="ARBA" id="ARBA00023268"/>
    </source>
</evidence>
<keyword evidence="10" id="KW-1185">Reference proteome</keyword>
<proteinExistence type="predicted"/>
<dbReference type="InterPro" id="IPR056729">
    <property type="entry name" value="GMPPB_C"/>
</dbReference>
<evidence type="ECO:0000256" key="4">
    <source>
        <dbReference type="ARBA" id="ARBA00023315"/>
    </source>
</evidence>
<keyword evidence="3" id="KW-0511">Multifunctional enzyme</keyword>
<dbReference type="EMBL" id="CP000561">
    <property type="protein sequence ID" value="ABO08426.1"/>
    <property type="molecule type" value="Genomic_DNA"/>
</dbReference>
<dbReference type="InterPro" id="IPR050065">
    <property type="entry name" value="GlmU-like"/>
</dbReference>
<dbReference type="PANTHER" id="PTHR43584:SF8">
    <property type="entry name" value="N-ACETYLMURAMATE ALPHA-1-PHOSPHATE URIDYLYLTRANSFERASE"/>
    <property type="match status" value="1"/>
</dbReference>
<feature type="domain" description="MobA-like NTP transferase" evidence="7">
    <location>
        <begin position="6"/>
        <end position="126"/>
    </location>
</feature>
<gene>
    <name evidence="9" type="ordered locus">Pcal_1001</name>
</gene>
<dbReference type="KEGG" id="pcl:Pcal_1001"/>
<dbReference type="GeneID" id="4909595"/>
<dbReference type="Pfam" id="PF25087">
    <property type="entry name" value="GMPPB_C"/>
    <property type="match status" value="1"/>
</dbReference>
<dbReference type="InterPro" id="IPR029044">
    <property type="entry name" value="Nucleotide-diphossugar_trans"/>
</dbReference>
<evidence type="ECO:0000259" key="7">
    <source>
        <dbReference type="Pfam" id="PF12804"/>
    </source>
</evidence>
<dbReference type="eggNOG" id="arCOG00666">
    <property type="taxonomic scope" value="Archaea"/>
</dbReference>
<dbReference type="RefSeq" id="WP_011849684.1">
    <property type="nucleotide sequence ID" value="NC_009073.1"/>
</dbReference>
<dbReference type="OrthoDB" id="15372at2157"/>
<evidence type="ECO:0000259" key="8">
    <source>
        <dbReference type="Pfam" id="PF25087"/>
    </source>
</evidence>
<dbReference type="Gene3D" id="2.160.10.10">
    <property type="entry name" value="Hexapeptide repeat proteins"/>
    <property type="match status" value="1"/>
</dbReference>
<dbReference type="InterPro" id="IPR011004">
    <property type="entry name" value="Trimer_LpxA-like_sf"/>
</dbReference>
<protein>
    <submittedName>
        <fullName evidence="9">Nucleotidyl transferase</fullName>
    </submittedName>
</protein>
<comment type="catalytic activity">
    <reaction evidence="5">
        <text>alpha-D-glucosamine 1-phosphate + acetyl-CoA = N-acetyl-alpha-D-glucosamine 1-phosphate + CoA + H(+)</text>
        <dbReference type="Rhea" id="RHEA:13725"/>
        <dbReference type="ChEBI" id="CHEBI:15378"/>
        <dbReference type="ChEBI" id="CHEBI:57287"/>
        <dbReference type="ChEBI" id="CHEBI:57288"/>
        <dbReference type="ChEBI" id="CHEBI:57776"/>
        <dbReference type="ChEBI" id="CHEBI:58516"/>
        <dbReference type="EC" id="2.3.1.157"/>
    </reaction>
</comment>
<evidence type="ECO:0000313" key="9">
    <source>
        <dbReference type="EMBL" id="ABO08426.1"/>
    </source>
</evidence>
<name>A3MUV9_PYRCJ</name>
<keyword evidence="2" id="KW-0548">Nucleotidyltransferase</keyword>
<dbReference type="PANTHER" id="PTHR43584">
    <property type="entry name" value="NUCLEOTIDYL TRANSFERASE"/>
    <property type="match status" value="1"/>
</dbReference>
<dbReference type="HOGENOM" id="CLU_029499_0_1_2"/>
<dbReference type="STRING" id="410359.Pcal_1001"/>
<comment type="catalytic activity">
    <reaction evidence="6">
        <text>N-acetyl-alpha-D-glucosamine 1-phosphate + UTP + H(+) = UDP-N-acetyl-alpha-D-glucosamine + diphosphate</text>
        <dbReference type="Rhea" id="RHEA:13509"/>
        <dbReference type="ChEBI" id="CHEBI:15378"/>
        <dbReference type="ChEBI" id="CHEBI:33019"/>
        <dbReference type="ChEBI" id="CHEBI:46398"/>
        <dbReference type="ChEBI" id="CHEBI:57705"/>
        <dbReference type="ChEBI" id="CHEBI:57776"/>
        <dbReference type="EC" id="2.7.7.23"/>
    </reaction>
</comment>
<evidence type="ECO:0000313" key="10">
    <source>
        <dbReference type="Proteomes" id="UP000001431"/>
    </source>
</evidence>